<evidence type="ECO:0000259" key="1">
    <source>
        <dbReference type="PROSITE" id="PS51782"/>
    </source>
</evidence>
<dbReference type="InterPro" id="IPR036779">
    <property type="entry name" value="LysM_dom_sf"/>
</dbReference>
<evidence type="ECO:0000313" key="3">
    <source>
        <dbReference type="Proteomes" id="UP000004633"/>
    </source>
</evidence>
<dbReference type="HOGENOM" id="CLU_2036432_0_0_9"/>
<protein>
    <submittedName>
        <fullName evidence="2">LysM domain protein</fullName>
    </submittedName>
</protein>
<evidence type="ECO:0000313" key="2">
    <source>
        <dbReference type="EMBL" id="EFW30721.1"/>
    </source>
</evidence>
<dbReference type="CDD" id="cd00118">
    <property type="entry name" value="LysM"/>
    <property type="match status" value="1"/>
</dbReference>
<sequence>MKRIGLALSFFTLIWMVVSSLHLTNPYLRSSEFMEISVERGDSVWTIARKYATKETMAQELEEAIIEINGLTPDAALYAGRRLQIPVLDPPEQLQAMADYKALDTPAHASYNGVTK</sequence>
<dbReference type="Proteomes" id="UP000004633">
    <property type="component" value="Unassembled WGS sequence"/>
</dbReference>
<proteinExistence type="predicted"/>
<accession>E7N057</accession>
<dbReference type="Pfam" id="PF01476">
    <property type="entry name" value="LysM"/>
    <property type="match status" value="1"/>
</dbReference>
<dbReference type="RefSeq" id="WP_009349009.1">
    <property type="nucleotide sequence ID" value="NZ_GL638127.1"/>
</dbReference>
<name>E7N057_9FIRM</name>
<gene>
    <name evidence="2" type="ORF">HMPREF9555_00350</name>
</gene>
<organism evidence="2 3">
    <name type="scientific">Selenomonas artemidis F0399</name>
    <dbReference type="NCBI Taxonomy" id="749551"/>
    <lineage>
        <taxon>Bacteria</taxon>
        <taxon>Bacillati</taxon>
        <taxon>Bacillota</taxon>
        <taxon>Negativicutes</taxon>
        <taxon>Selenomonadales</taxon>
        <taxon>Selenomonadaceae</taxon>
        <taxon>Selenomonas</taxon>
    </lineage>
</organism>
<feature type="domain" description="LysM" evidence="1">
    <location>
        <begin position="34"/>
        <end position="85"/>
    </location>
</feature>
<dbReference type="Gene3D" id="3.10.350.10">
    <property type="entry name" value="LysM domain"/>
    <property type="match status" value="1"/>
</dbReference>
<dbReference type="AlphaFoldDB" id="E7N057"/>
<keyword evidence="3" id="KW-1185">Reference proteome</keyword>
<reference evidence="2 3" key="1">
    <citation type="submission" date="2010-08" db="EMBL/GenBank/DDBJ databases">
        <authorList>
            <person name="Weinstock G."/>
            <person name="Sodergren E."/>
            <person name="Clifton S."/>
            <person name="Fulton L."/>
            <person name="Fulton B."/>
            <person name="Courtney L."/>
            <person name="Fronick C."/>
            <person name="Harrison M."/>
            <person name="Strong C."/>
            <person name="Farmer C."/>
            <person name="Delahaunty K."/>
            <person name="Markovic C."/>
            <person name="Hall O."/>
            <person name="Minx P."/>
            <person name="Tomlinson C."/>
            <person name="Mitreva M."/>
            <person name="Hou S."/>
            <person name="Chen J."/>
            <person name="Wollam A."/>
            <person name="Pepin K.H."/>
            <person name="Johnson M."/>
            <person name="Bhonagiri V."/>
            <person name="Zhang X."/>
            <person name="Suruliraj S."/>
            <person name="Warren W."/>
            <person name="Chinwalla A."/>
            <person name="Mardis E.R."/>
            <person name="Wilson R.K."/>
        </authorList>
    </citation>
    <scope>NUCLEOTIDE SEQUENCE [LARGE SCALE GENOMIC DNA]</scope>
    <source>
        <strain evidence="2 3">F0399</strain>
    </source>
</reference>
<dbReference type="EMBL" id="AECV01000001">
    <property type="protein sequence ID" value="EFW30721.1"/>
    <property type="molecule type" value="Genomic_DNA"/>
</dbReference>
<dbReference type="InterPro" id="IPR018392">
    <property type="entry name" value="LysM"/>
</dbReference>
<comment type="caution">
    <text evidence="2">The sequence shown here is derived from an EMBL/GenBank/DDBJ whole genome shotgun (WGS) entry which is preliminary data.</text>
</comment>
<dbReference type="SUPFAM" id="SSF54106">
    <property type="entry name" value="LysM domain"/>
    <property type="match status" value="1"/>
</dbReference>
<dbReference type="STRING" id="749551.HMPREF9555_00350"/>
<dbReference type="PROSITE" id="PS51782">
    <property type="entry name" value="LYSM"/>
    <property type="match status" value="1"/>
</dbReference>
<dbReference type="SMART" id="SM00257">
    <property type="entry name" value="LysM"/>
    <property type="match status" value="1"/>
</dbReference>